<proteinExistence type="predicted"/>
<reference evidence="2 3" key="1">
    <citation type="submission" date="2021-09" db="EMBL/GenBank/DDBJ databases">
        <title>Genomic insights and catalytic innovation underlie evolution of tropane alkaloids biosynthesis.</title>
        <authorList>
            <person name="Wang Y.-J."/>
            <person name="Tian T."/>
            <person name="Huang J.-P."/>
            <person name="Huang S.-X."/>
        </authorList>
    </citation>
    <scope>NUCLEOTIDE SEQUENCE [LARGE SCALE GENOMIC DNA]</scope>
    <source>
        <strain evidence="2">KIB-2018</strain>
        <tissue evidence="2">Leaf</tissue>
    </source>
</reference>
<dbReference type="EMBL" id="JAIWQS010000009">
    <property type="protein sequence ID" value="KAJ8755314.1"/>
    <property type="molecule type" value="Genomic_DNA"/>
</dbReference>
<organism evidence="2 3">
    <name type="scientific">Erythroxylum novogranatense</name>
    <dbReference type="NCBI Taxonomy" id="1862640"/>
    <lineage>
        <taxon>Eukaryota</taxon>
        <taxon>Viridiplantae</taxon>
        <taxon>Streptophyta</taxon>
        <taxon>Embryophyta</taxon>
        <taxon>Tracheophyta</taxon>
        <taxon>Spermatophyta</taxon>
        <taxon>Magnoliopsida</taxon>
        <taxon>eudicotyledons</taxon>
        <taxon>Gunneridae</taxon>
        <taxon>Pentapetalae</taxon>
        <taxon>rosids</taxon>
        <taxon>fabids</taxon>
        <taxon>Malpighiales</taxon>
        <taxon>Erythroxylaceae</taxon>
        <taxon>Erythroxylum</taxon>
    </lineage>
</organism>
<comment type="caution">
    <text evidence="2">The sequence shown here is derived from an EMBL/GenBank/DDBJ whole genome shotgun (WGS) entry which is preliminary data.</text>
</comment>
<feature type="compositionally biased region" description="Low complexity" evidence="1">
    <location>
        <begin position="1"/>
        <end position="15"/>
    </location>
</feature>
<evidence type="ECO:0000313" key="2">
    <source>
        <dbReference type="EMBL" id="KAJ8755314.1"/>
    </source>
</evidence>
<dbReference type="Proteomes" id="UP001159364">
    <property type="component" value="Linkage Group LG09"/>
</dbReference>
<keyword evidence="3" id="KW-1185">Reference proteome</keyword>
<gene>
    <name evidence="2" type="ORF">K2173_019112</name>
</gene>
<name>A0AAV8STH5_9ROSI</name>
<evidence type="ECO:0000313" key="3">
    <source>
        <dbReference type="Proteomes" id="UP001159364"/>
    </source>
</evidence>
<feature type="region of interest" description="Disordered" evidence="1">
    <location>
        <begin position="1"/>
        <end position="21"/>
    </location>
</feature>
<dbReference type="AlphaFoldDB" id="A0AAV8STH5"/>
<protein>
    <submittedName>
        <fullName evidence="2">Uncharacterized protein</fullName>
    </submittedName>
</protein>
<evidence type="ECO:0000256" key="1">
    <source>
        <dbReference type="SAM" id="MobiDB-lite"/>
    </source>
</evidence>
<sequence length="218" mass="25104">MSTSETSESSSSSPSPSRPRLPGTVILMDQLQLDFFNKPDTVRELFLDPFHRVGNENVYRPPLMKILNSAMQRNGLLLFTYMKFESHGWYVMTMVNNVMNAQLDETTFEEILGTFHHPHTNEVISNKVDNIKESLELLHAQFDFRLVGCVCGALFERYETVRDYVLGNRHFAFVVGEYDDEDLAETVTAYVKVSNYNIRPPLMLDVLLSELAFKYTED</sequence>
<accession>A0AAV8STH5</accession>